<feature type="signal peptide" evidence="5">
    <location>
        <begin position="1"/>
        <end position="27"/>
    </location>
</feature>
<comment type="caution">
    <text evidence="6">The sequence shown here is derived from an EMBL/GenBank/DDBJ whole genome shotgun (WGS) entry which is preliminary data.</text>
</comment>
<evidence type="ECO:0000313" key="7">
    <source>
        <dbReference type="Proteomes" id="UP000052052"/>
    </source>
</evidence>
<gene>
    <name evidence="6" type="ORF">ABB29_11935</name>
</gene>
<evidence type="ECO:0000256" key="5">
    <source>
        <dbReference type="SAM" id="SignalP"/>
    </source>
</evidence>
<dbReference type="PATRIC" id="fig|344882.3.peg.752"/>
<protein>
    <recommendedName>
        <fullName evidence="8">Periplasmic protein</fullName>
    </recommendedName>
</protein>
<evidence type="ECO:0000256" key="1">
    <source>
        <dbReference type="ARBA" id="ARBA00011245"/>
    </source>
</evidence>
<reference evidence="6 7" key="1">
    <citation type="submission" date="2015-05" db="EMBL/GenBank/DDBJ databases">
        <title>Genome sequencing and analysis of members of genus Stenotrophomonas.</title>
        <authorList>
            <person name="Patil P.P."/>
            <person name="Midha S."/>
            <person name="Patil P.B."/>
        </authorList>
    </citation>
    <scope>NUCLEOTIDE SEQUENCE [LARGE SCALE GENOMIC DNA]</scope>
    <source>
        <strain evidence="6 7">DSM 21858</strain>
    </source>
</reference>
<feature type="chain" id="PRO_5006394029" description="Periplasmic protein" evidence="5">
    <location>
        <begin position="28"/>
        <end position="264"/>
    </location>
</feature>
<dbReference type="Gene3D" id="2.50.20.10">
    <property type="entry name" value="Lipoprotein localisation LolA/LolB/LppX"/>
    <property type="match status" value="1"/>
</dbReference>
<evidence type="ECO:0000256" key="3">
    <source>
        <dbReference type="ARBA" id="ARBA00022729"/>
    </source>
</evidence>
<dbReference type="SUPFAM" id="SSF89392">
    <property type="entry name" value="Prokaryotic lipoproteins and lipoprotein localization factors"/>
    <property type="match status" value="1"/>
</dbReference>
<dbReference type="InterPro" id="IPR019207">
    <property type="entry name" value="DUF2092"/>
</dbReference>
<sequence length="264" mass="28922">MKQKLLTPLSVALLAALFCAGPRPASAQAAADGSDGSMVPAVDPTVVARLDDMGKYLRSLKSFTVKADTWDEMVTEDLQKLQFGGSIEYRAQRPGGLYAHIKTDRKDRELFYDGKTITLYAPRMKYYASLPAPPDLSGMVAVAQEHEWDLPLADLFLWGTDIARRTPMSSAIYVGPAKMGDAVLDQYAVRQGDVDWQVWLSRGDAPLPRKLVMTANNDPARPAYTAVLHWDTQAKVAASDFTFSPPEGAEEIEVVTVAEVEVAE</sequence>
<dbReference type="RefSeq" id="WP_057659255.1">
    <property type="nucleotide sequence ID" value="NZ_LDJL01000011.1"/>
</dbReference>
<evidence type="ECO:0000313" key="6">
    <source>
        <dbReference type="EMBL" id="KRG69119.1"/>
    </source>
</evidence>
<organism evidence="6 7">
    <name type="scientific">Pseudoxanthomonas dokdonensis</name>
    <dbReference type="NCBI Taxonomy" id="344882"/>
    <lineage>
        <taxon>Bacteria</taxon>
        <taxon>Pseudomonadati</taxon>
        <taxon>Pseudomonadota</taxon>
        <taxon>Gammaproteobacteria</taxon>
        <taxon>Lysobacterales</taxon>
        <taxon>Lysobacteraceae</taxon>
        <taxon>Pseudoxanthomonas</taxon>
    </lineage>
</organism>
<accession>A0A0R0CH59</accession>
<comment type="subunit">
    <text evidence="1">Monomer.</text>
</comment>
<dbReference type="GO" id="GO:0015031">
    <property type="term" value="P:protein transport"/>
    <property type="evidence" value="ECO:0007669"/>
    <property type="project" value="UniProtKB-KW"/>
</dbReference>
<proteinExistence type="predicted"/>
<keyword evidence="3 5" id="KW-0732">Signal</keyword>
<evidence type="ECO:0000256" key="4">
    <source>
        <dbReference type="ARBA" id="ARBA00022927"/>
    </source>
</evidence>
<keyword evidence="2" id="KW-0813">Transport</keyword>
<dbReference type="STRING" id="344882.ABB29_11935"/>
<dbReference type="EMBL" id="LDJL01000011">
    <property type="protein sequence ID" value="KRG69119.1"/>
    <property type="molecule type" value="Genomic_DNA"/>
</dbReference>
<dbReference type="InterPro" id="IPR029046">
    <property type="entry name" value="LolA/LolB/LppX"/>
</dbReference>
<dbReference type="AlphaFoldDB" id="A0A0R0CH59"/>
<dbReference type="Pfam" id="PF09865">
    <property type="entry name" value="DUF2092"/>
    <property type="match status" value="1"/>
</dbReference>
<keyword evidence="7" id="KW-1185">Reference proteome</keyword>
<keyword evidence="4" id="KW-0653">Protein transport</keyword>
<evidence type="ECO:0000256" key="2">
    <source>
        <dbReference type="ARBA" id="ARBA00022448"/>
    </source>
</evidence>
<dbReference type="Proteomes" id="UP000052052">
    <property type="component" value="Unassembled WGS sequence"/>
</dbReference>
<name>A0A0R0CH59_9GAMM</name>
<evidence type="ECO:0008006" key="8">
    <source>
        <dbReference type="Google" id="ProtNLM"/>
    </source>
</evidence>